<evidence type="ECO:0000313" key="5">
    <source>
        <dbReference type="Proteomes" id="UP001152484"/>
    </source>
</evidence>
<evidence type="ECO:0000313" key="4">
    <source>
        <dbReference type="EMBL" id="CAH9101852.1"/>
    </source>
</evidence>
<evidence type="ECO:0000259" key="2">
    <source>
        <dbReference type="Pfam" id="PF04676"/>
    </source>
</evidence>
<comment type="caution">
    <text evidence="4">The sequence shown here is derived from an EMBL/GenBank/DDBJ whole genome shotgun (WGS) entry which is preliminary data.</text>
</comment>
<gene>
    <name evidence="4" type="ORF">CEURO_LOCUS15576</name>
</gene>
<feature type="domain" description="Cwf19-like C-terminal" evidence="3">
    <location>
        <begin position="199"/>
        <end position="320"/>
    </location>
</feature>
<dbReference type="GO" id="GO:0071014">
    <property type="term" value="C:post-mRNA release spliceosomal complex"/>
    <property type="evidence" value="ECO:0007669"/>
    <property type="project" value="TreeGrafter"/>
</dbReference>
<dbReference type="InterPro" id="IPR040194">
    <property type="entry name" value="Cwf19-like"/>
</dbReference>
<accession>A0A9P0ZJX6</accession>
<dbReference type="InterPro" id="IPR006768">
    <property type="entry name" value="Cwf19-like_C_dom-1"/>
</dbReference>
<dbReference type="EMBL" id="CAMAPE010000038">
    <property type="protein sequence ID" value="CAH9101852.1"/>
    <property type="molecule type" value="Genomic_DNA"/>
</dbReference>
<name>A0A9P0ZJX6_CUSEU</name>
<keyword evidence="5" id="KW-1185">Reference proteome</keyword>
<dbReference type="AlphaFoldDB" id="A0A9P0ZJX6"/>
<organism evidence="4 5">
    <name type="scientific">Cuscuta europaea</name>
    <name type="common">European dodder</name>
    <dbReference type="NCBI Taxonomy" id="41803"/>
    <lineage>
        <taxon>Eukaryota</taxon>
        <taxon>Viridiplantae</taxon>
        <taxon>Streptophyta</taxon>
        <taxon>Embryophyta</taxon>
        <taxon>Tracheophyta</taxon>
        <taxon>Spermatophyta</taxon>
        <taxon>Magnoliopsida</taxon>
        <taxon>eudicotyledons</taxon>
        <taxon>Gunneridae</taxon>
        <taxon>Pentapetalae</taxon>
        <taxon>asterids</taxon>
        <taxon>lamiids</taxon>
        <taxon>Solanales</taxon>
        <taxon>Convolvulaceae</taxon>
        <taxon>Cuscuteae</taxon>
        <taxon>Cuscuta</taxon>
        <taxon>Cuscuta subgen. Cuscuta</taxon>
    </lineage>
</organism>
<sequence>MTSKDTHIFSAEMSNPNKFSNDGSFLTKFIIPKSDRFGEMCDHSNPILEAVNELTPLESTKGSKEASELKQALSANQIAAKSMLLRMKGLPDQADKLMEQAEEVKAKQATCDCKGDECKRYQIDGSTSRYIMHELSSQKKKKEDDADLHLAHKIMRQKQYYISSHAHDEYEYDDGPLKKIRKKDGGTNGKLSDLPNFANRIVTKQECCQFCFENLKRSKHLVVSIANFTYLTLPQWQPIVPGHCCILTLQHESATRSVDNEVWEEIRNFKKCLIMMFAQQGKDVVFLVTVMGLAKQRHHCLVECVPVPRDVAKQAPLYFKKAIDEVESEWSQHNAKKLIDTSIKGLRGSIPKDFPYFHVEFGLDKGFAHVIDDEKYFKSSFGVNVVRGMLNLPAEDLHLYRKQDTMVRQTQAVASFVQDWEPFNWTTQLL</sequence>
<dbReference type="PANTHER" id="PTHR12072">
    <property type="entry name" value="CWF19, CELL CYCLE CONTROL PROTEIN"/>
    <property type="match status" value="1"/>
</dbReference>
<dbReference type="GO" id="GO:0000398">
    <property type="term" value="P:mRNA splicing, via spliceosome"/>
    <property type="evidence" value="ECO:0007669"/>
    <property type="project" value="TreeGrafter"/>
</dbReference>
<dbReference type="OrthoDB" id="2113965at2759"/>
<dbReference type="PANTHER" id="PTHR12072:SF5">
    <property type="entry name" value="CWF19-LIKE PROTEIN 2"/>
    <property type="match status" value="1"/>
</dbReference>
<dbReference type="InterPro" id="IPR006767">
    <property type="entry name" value="Cwf19-like_C_dom-2"/>
</dbReference>
<dbReference type="Pfam" id="PF04677">
    <property type="entry name" value="CwfJ_C_1"/>
    <property type="match status" value="1"/>
</dbReference>
<proteinExistence type="inferred from homology"/>
<dbReference type="Pfam" id="PF04676">
    <property type="entry name" value="CwfJ_C_2"/>
    <property type="match status" value="1"/>
</dbReference>
<comment type="similarity">
    <text evidence="1">Belongs to the CWF19 family.</text>
</comment>
<evidence type="ECO:0000256" key="1">
    <source>
        <dbReference type="ARBA" id="ARBA00006795"/>
    </source>
</evidence>
<protein>
    <recommendedName>
        <fullName evidence="6">CWF19-like protein 2</fullName>
    </recommendedName>
</protein>
<dbReference type="Proteomes" id="UP001152484">
    <property type="component" value="Unassembled WGS sequence"/>
</dbReference>
<feature type="domain" description="Cwf19-like protein C-terminal" evidence="2">
    <location>
        <begin position="329"/>
        <end position="426"/>
    </location>
</feature>
<evidence type="ECO:0008006" key="6">
    <source>
        <dbReference type="Google" id="ProtNLM"/>
    </source>
</evidence>
<evidence type="ECO:0000259" key="3">
    <source>
        <dbReference type="Pfam" id="PF04677"/>
    </source>
</evidence>
<reference evidence="4" key="1">
    <citation type="submission" date="2022-07" db="EMBL/GenBank/DDBJ databases">
        <authorList>
            <person name="Macas J."/>
            <person name="Novak P."/>
            <person name="Neumann P."/>
        </authorList>
    </citation>
    <scope>NUCLEOTIDE SEQUENCE</scope>
</reference>